<accession>A0A8H6M2E7</accession>
<dbReference type="EMBL" id="JACGCI010000046">
    <property type="protein sequence ID" value="KAF6751970.1"/>
    <property type="molecule type" value="Genomic_DNA"/>
</dbReference>
<feature type="compositionally biased region" description="Basic and acidic residues" evidence="2">
    <location>
        <begin position="83"/>
        <end position="93"/>
    </location>
</feature>
<evidence type="ECO:0000259" key="3">
    <source>
        <dbReference type="PROSITE" id="PS50157"/>
    </source>
</evidence>
<reference evidence="4 5" key="1">
    <citation type="submission" date="2020-07" db="EMBL/GenBank/DDBJ databases">
        <title>Comparative genomics of pyrophilous fungi reveals a link between fire events and developmental genes.</title>
        <authorList>
            <consortium name="DOE Joint Genome Institute"/>
            <person name="Steindorff A.S."/>
            <person name="Carver A."/>
            <person name="Calhoun S."/>
            <person name="Stillman K."/>
            <person name="Liu H."/>
            <person name="Lipzen A."/>
            <person name="Pangilinan J."/>
            <person name="Labutti K."/>
            <person name="Bruns T.D."/>
            <person name="Grigoriev I.V."/>
        </authorList>
    </citation>
    <scope>NUCLEOTIDE SEQUENCE [LARGE SCALE GENOMIC DNA]</scope>
    <source>
        <strain evidence="4 5">CBS 144469</strain>
    </source>
</reference>
<feature type="compositionally biased region" description="Basic and acidic residues" evidence="2">
    <location>
        <begin position="50"/>
        <end position="65"/>
    </location>
</feature>
<evidence type="ECO:0000256" key="1">
    <source>
        <dbReference type="PROSITE-ProRule" id="PRU00042"/>
    </source>
</evidence>
<evidence type="ECO:0000313" key="5">
    <source>
        <dbReference type="Proteomes" id="UP000521943"/>
    </source>
</evidence>
<keyword evidence="1" id="KW-0862">Zinc</keyword>
<dbReference type="AlphaFoldDB" id="A0A8H6M2E7"/>
<dbReference type="GO" id="GO:0008270">
    <property type="term" value="F:zinc ion binding"/>
    <property type="evidence" value="ECO:0007669"/>
    <property type="project" value="UniProtKB-KW"/>
</dbReference>
<protein>
    <recommendedName>
        <fullName evidence="3">C2H2-type domain-containing protein</fullName>
    </recommendedName>
</protein>
<keyword evidence="5" id="KW-1185">Reference proteome</keyword>
<evidence type="ECO:0000313" key="4">
    <source>
        <dbReference type="EMBL" id="KAF6751970.1"/>
    </source>
</evidence>
<name>A0A8H6M2E7_9AGAR</name>
<dbReference type="PROSITE" id="PS50157">
    <property type="entry name" value="ZINC_FINGER_C2H2_2"/>
    <property type="match status" value="1"/>
</dbReference>
<organism evidence="4 5">
    <name type="scientific">Ephemerocybe angulata</name>
    <dbReference type="NCBI Taxonomy" id="980116"/>
    <lineage>
        <taxon>Eukaryota</taxon>
        <taxon>Fungi</taxon>
        <taxon>Dikarya</taxon>
        <taxon>Basidiomycota</taxon>
        <taxon>Agaricomycotina</taxon>
        <taxon>Agaricomycetes</taxon>
        <taxon>Agaricomycetidae</taxon>
        <taxon>Agaricales</taxon>
        <taxon>Agaricineae</taxon>
        <taxon>Psathyrellaceae</taxon>
        <taxon>Ephemerocybe</taxon>
    </lineage>
</organism>
<proteinExistence type="predicted"/>
<feature type="domain" description="C2H2-type" evidence="3">
    <location>
        <begin position="70"/>
        <end position="93"/>
    </location>
</feature>
<dbReference type="InterPro" id="IPR013087">
    <property type="entry name" value="Znf_C2H2_type"/>
</dbReference>
<keyword evidence="1" id="KW-0479">Metal-binding</keyword>
<keyword evidence="1" id="KW-0863">Zinc-finger</keyword>
<evidence type="ECO:0000256" key="2">
    <source>
        <dbReference type="SAM" id="MobiDB-lite"/>
    </source>
</evidence>
<dbReference type="PROSITE" id="PS00028">
    <property type="entry name" value="ZINC_FINGER_C2H2_1"/>
    <property type="match status" value="1"/>
</dbReference>
<sequence>MPRDYADGLSTREINQELRRREIVTELAEFSTRDLLDAISIQLERRGKSRWGDQKDKVVDPEKKNQYKPPTCFMCNKAFEKQEQATTHQKEAHPMLQGARRRH</sequence>
<feature type="region of interest" description="Disordered" evidence="2">
    <location>
        <begin position="83"/>
        <end position="103"/>
    </location>
</feature>
<comment type="caution">
    <text evidence="4">The sequence shown here is derived from an EMBL/GenBank/DDBJ whole genome shotgun (WGS) entry which is preliminary data.</text>
</comment>
<gene>
    <name evidence="4" type="ORF">DFP72DRAFT_1070671</name>
</gene>
<dbReference type="Proteomes" id="UP000521943">
    <property type="component" value="Unassembled WGS sequence"/>
</dbReference>
<feature type="region of interest" description="Disordered" evidence="2">
    <location>
        <begin position="50"/>
        <end position="69"/>
    </location>
</feature>